<evidence type="ECO:0000259" key="11">
    <source>
        <dbReference type="PROSITE" id="PS50893"/>
    </source>
</evidence>
<dbReference type="Proteomes" id="UP000324288">
    <property type="component" value="Chromosome"/>
</dbReference>
<accession>A0A5E3ZYQ8</accession>
<keyword evidence="3" id="KW-0813">Transport</keyword>
<dbReference type="OrthoDB" id="7757085at2"/>
<reference evidence="12 13" key="1">
    <citation type="submission" date="2019-04" db="EMBL/GenBank/DDBJ databases">
        <authorList>
            <person name="Seth-Smith MB H."/>
            <person name="Seth-Smith H."/>
        </authorList>
    </citation>
    <scope>NUCLEOTIDE SEQUENCE [LARGE SCALE GENOMIC DNA]</scope>
    <source>
        <strain evidence="12">USB-603019</strain>
    </source>
</reference>
<feature type="domain" description="ABC transporter" evidence="11">
    <location>
        <begin position="302"/>
        <end position="504"/>
    </location>
</feature>
<protein>
    <submittedName>
        <fullName evidence="12">HMP/thiamine import ATP-binding protein YkoD</fullName>
    </submittedName>
</protein>
<dbReference type="Pfam" id="PF00005">
    <property type="entry name" value="ABC_tran"/>
    <property type="match status" value="2"/>
</dbReference>
<evidence type="ECO:0000256" key="3">
    <source>
        <dbReference type="ARBA" id="ARBA00022448"/>
    </source>
</evidence>
<dbReference type="EMBL" id="LR584267">
    <property type="protein sequence ID" value="VHO01438.1"/>
    <property type="molecule type" value="Genomic_DNA"/>
</dbReference>
<proteinExistence type="inferred from homology"/>
<dbReference type="CDD" id="cd03225">
    <property type="entry name" value="ABC_cobalt_CbiO_domain1"/>
    <property type="match status" value="1"/>
</dbReference>
<dbReference type="Gene3D" id="3.40.50.300">
    <property type="entry name" value="P-loop containing nucleotide triphosphate hydrolases"/>
    <property type="match status" value="2"/>
</dbReference>
<evidence type="ECO:0000256" key="1">
    <source>
        <dbReference type="ARBA" id="ARBA00004202"/>
    </source>
</evidence>
<evidence type="ECO:0000256" key="10">
    <source>
        <dbReference type="ARBA" id="ARBA00025157"/>
    </source>
</evidence>
<dbReference type="CDD" id="cd03226">
    <property type="entry name" value="ABC_cobalt_CbiO_domain2"/>
    <property type="match status" value="1"/>
</dbReference>
<dbReference type="GO" id="GO:0043190">
    <property type="term" value="C:ATP-binding cassette (ABC) transporter complex"/>
    <property type="evidence" value="ECO:0007669"/>
    <property type="project" value="TreeGrafter"/>
</dbReference>
<dbReference type="GeneID" id="84895263"/>
<keyword evidence="5" id="KW-0677">Repeat</keyword>
<keyword evidence="6" id="KW-0547">Nucleotide-binding</keyword>
<dbReference type="AlphaFoldDB" id="A0A5E3ZYQ8"/>
<dbReference type="PROSITE" id="PS50893">
    <property type="entry name" value="ABC_TRANSPORTER_2"/>
    <property type="match status" value="2"/>
</dbReference>
<dbReference type="PANTHER" id="PTHR43553:SF23">
    <property type="entry name" value="ABC TRANSPORTER ATP-BINDING COMPONENT"/>
    <property type="match status" value="1"/>
</dbReference>
<dbReference type="GO" id="GO:0016887">
    <property type="term" value="F:ATP hydrolysis activity"/>
    <property type="evidence" value="ECO:0007669"/>
    <property type="project" value="InterPro"/>
</dbReference>
<evidence type="ECO:0000256" key="8">
    <source>
        <dbReference type="ARBA" id="ARBA00022967"/>
    </source>
</evidence>
<dbReference type="PANTHER" id="PTHR43553">
    <property type="entry name" value="HEAVY METAL TRANSPORTER"/>
    <property type="match status" value="1"/>
</dbReference>
<evidence type="ECO:0000256" key="5">
    <source>
        <dbReference type="ARBA" id="ARBA00022737"/>
    </source>
</evidence>
<dbReference type="GO" id="GO:0042626">
    <property type="term" value="F:ATPase-coupled transmembrane transporter activity"/>
    <property type="evidence" value="ECO:0007669"/>
    <property type="project" value="TreeGrafter"/>
</dbReference>
<comment type="similarity">
    <text evidence="2">Belongs to the ABC transporter superfamily.</text>
</comment>
<evidence type="ECO:0000256" key="7">
    <source>
        <dbReference type="ARBA" id="ARBA00022840"/>
    </source>
</evidence>
<dbReference type="InterPro" id="IPR027417">
    <property type="entry name" value="P-loop_NTPase"/>
</dbReference>
<comment type="subcellular location">
    <subcellularLocation>
        <location evidence="1">Cell membrane</location>
        <topology evidence="1">Peripheral membrane protein</topology>
    </subcellularLocation>
</comment>
<dbReference type="InterPro" id="IPR015856">
    <property type="entry name" value="ABC_transpr_CbiO/EcfA_su"/>
</dbReference>
<organism evidence="12 13">
    <name type="scientific">Lawsonella clevelandensis</name>
    <dbReference type="NCBI Taxonomy" id="1528099"/>
    <lineage>
        <taxon>Bacteria</taxon>
        <taxon>Bacillati</taxon>
        <taxon>Actinomycetota</taxon>
        <taxon>Actinomycetes</taxon>
        <taxon>Mycobacteriales</taxon>
        <taxon>Lawsonellaceae</taxon>
        <taxon>Lawsonella</taxon>
    </lineage>
</organism>
<dbReference type="RefSeq" id="WP_053962379.1">
    <property type="nucleotide sequence ID" value="NZ_CP009312.1"/>
</dbReference>
<evidence type="ECO:0000256" key="6">
    <source>
        <dbReference type="ARBA" id="ARBA00022741"/>
    </source>
</evidence>
<dbReference type="GO" id="GO:0005524">
    <property type="term" value="F:ATP binding"/>
    <property type="evidence" value="ECO:0007669"/>
    <property type="project" value="UniProtKB-KW"/>
</dbReference>
<dbReference type="InterPro" id="IPR050095">
    <property type="entry name" value="ECF_ABC_transporter_ATP-bd"/>
</dbReference>
<evidence type="ECO:0000313" key="13">
    <source>
        <dbReference type="Proteomes" id="UP000324288"/>
    </source>
</evidence>
<evidence type="ECO:0000256" key="2">
    <source>
        <dbReference type="ARBA" id="ARBA00005417"/>
    </source>
</evidence>
<sequence length="504" mass="55258">MSTDIRDVTYRYPTSRPGTPAPITNLNLTIQPGESVLICGGSGSGKSSVIRLLNGLIPKYHEGTLTGQVVHTSTNGNEHIISHEELFETGRFTATVFQNPRTQFFTTNVTSELAFACENYGMNPQDIKDRMMRVVNEINIPHLLGKNLFHISGGEKQRVACGCSMMSEPDLYLFDEPTSNLSPQAIDEFREVYASLRRKGATLVVAEHRLYFLRGLVDRVIIMTDGRIEREMTGDEFWALTDDERSQYGLRDLTAPPEPELPTIVANGNATKLPPTLVPTLAPSTTSDDGGSADSVSEPTALEIRNLQFSYGKKLVLDIPELRLPAGKVIVVAGPNGAGKSTFASVLTGLEKARGTISYRGEKLTPKKRLAHSYMVMQDVHRQLFGTTVRGEVTVDSAASFVDPAQVDGLLAEFDLLHLADRHPMSLSGGQKQRVVIATAKACQKDIVVFDEPSSGLDYQHMVAIAHALRELAAHGKVVLVITHDYELMNLCGDLILHLNKLSY</sequence>
<keyword evidence="9" id="KW-0472">Membrane</keyword>
<name>A0A5E3ZYQ8_9ACTN</name>
<dbReference type="SMART" id="SM00382">
    <property type="entry name" value="AAA"/>
    <property type="match status" value="2"/>
</dbReference>
<keyword evidence="8" id="KW-1278">Translocase</keyword>
<dbReference type="SUPFAM" id="SSF52540">
    <property type="entry name" value="P-loop containing nucleoside triphosphate hydrolases"/>
    <property type="match status" value="2"/>
</dbReference>
<keyword evidence="13" id="KW-1185">Reference proteome</keyword>
<keyword evidence="7 12" id="KW-0067">ATP-binding</keyword>
<evidence type="ECO:0000256" key="9">
    <source>
        <dbReference type="ARBA" id="ARBA00023136"/>
    </source>
</evidence>
<evidence type="ECO:0000256" key="4">
    <source>
        <dbReference type="ARBA" id="ARBA00022475"/>
    </source>
</evidence>
<evidence type="ECO:0000313" key="12">
    <source>
        <dbReference type="EMBL" id="VHO01438.1"/>
    </source>
</evidence>
<gene>
    <name evidence="12" type="primary">ykoD</name>
    <name evidence="12" type="ORF">LC603019_01364</name>
</gene>
<comment type="function">
    <text evidence="10">Probably part of an ABC transporter complex. Responsible for energy coupling to the transport system.</text>
</comment>
<feature type="domain" description="ABC transporter" evidence="11">
    <location>
        <begin position="3"/>
        <end position="250"/>
    </location>
</feature>
<keyword evidence="4" id="KW-1003">Cell membrane</keyword>
<dbReference type="InterPro" id="IPR003593">
    <property type="entry name" value="AAA+_ATPase"/>
</dbReference>
<dbReference type="InterPro" id="IPR003439">
    <property type="entry name" value="ABC_transporter-like_ATP-bd"/>
</dbReference>